<dbReference type="Proteomes" id="UP000199111">
    <property type="component" value="Unassembled WGS sequence"/>
</dbReference>
<dbReference type="Gene3D" id="1.10.150.240">
    <property type="entry name" value="Putative phosphatase, domain 2"/>
    <property type="match status" value="1"/>
</dbReference>
<dbReference type="SFLD" id="SFLDG01135">
    <property type="entry name" value="C1.5.6:_HAD__Beta-PGM__Phospha"/>
    <property type="match status" value="1"/>
</dbReference>
<dbReference type="NCBIfam" id="TIGR01509">
    <property type="entry name" value="HAD-SF-IA-v3"/>
    <property type="match status" value="1"/>
</dbReference>
<reference evidence="3" key="1">
    <citation type="submission" date="2016-10" db="EMBL/GenBank/DDBJ databases">
        <authorList>
            <person name="Varghese N."/>
            <person name="Submissions S."/>
        </authorList>
    </citation>
    <scope>NUCLEOTIDE SEQUENCE [LARGE SCALE GENOMIC DNA]</scope>
    <source>
        <strain evidence="3">CGMCC 4.2126</strain>
    </source>
</reference>
<dbReference type="Pfam" id="PF00702">
    <property type="entry name" value="Hydrolase"/>
    <property type="match status" value="1"/>
</dbReference>
<dbReference type="Gene3D" id="3.40.50.1000">
    <property type="entry name" value="HAD superfamily/HAD-like"/>
    <property type="match status" value="1"/>
</dbReference>
<dbReference type="AlphaFoldDB" id="A0A1I3F9F0"/>
<dbReference type="GO" id="GO:0050308">
    <property type="term" value="F:sugar-phosphatase activity"/>
    <property type="evidence" value="ECO:0007669"/>
    <property type="project" value="TreeGrafter"/>
</dbReference>
<dbReference type="PANTHER" id="PTHR43481">
    <property type="entry name" value="FRUCTOSE-1-PHOSPHATE PHOSPHATASE"/>
    <property type="match status" value="1"/>
</dbReference>
<gene>
    <name evidence="2" type="ORF">SAMN05216275_10150</name>
</gene>
<feature type="compositionally biased region" description="Basic residues" evidence="1">
    <location>
        <begin position="1"/>
        <end position="12"/>
    </location>
</feature>
<evidence type="ECO:0000256" key="1">
    <source>
        <dbReference type="SAM" id="MobiDB-lite"/>
    </source>
</evidence>
<dbReference type="SFLD" id="SFLDG01129">
    <property type="entry name" value="C1.5:_HAD__Beta-PGM__Phosphata"/>
    <property type="match status" value="1"/>
</dbReference>
<dbReference type="SUPFAM" id="SSF56784">
    <property type="entry name" value="HAD-like"/>
    <property type="match status" value="1"/>
</dbReference>
<sequence length="244" mass="25985">MRPRGPWVRKSRAAAGRGARSTGMTDLEARTTMKAALFDLDGTLIDSERRSLAMWAMLLDRHGVGHDEVVLRGFMGRRGRDVLAERAHLFPGRRIDELISEVMSFNDHPGLPAVVPVPGAADLVRRVSAYGSSIAVVTSASPDWAEERLAETGIRDLVLTVVSAQDVVVGKPDPEGFLLAARRLSVDPAHCVAFEDSIAGIAAAKAAGMRCVGIATTHAGTELTAADLVVADLTGVEWPPSTDQ</sequence>
<organism evidence="2 3">
    <name type="scientific">Streptosporangium canum</name>
    <dbReference type="NCBI Taxonomy" id="324952"/>
    <lineage>
        <taxon>Bacteria</taxon>
        <taxon>Bacillati</taxon>
        <taxon>Actinomycetota</taxon>
        <taxon>Actinomycetes</taxon>
        <taxon>Streptosporangiales</taxon>
        <taxon>Streptosporangiaceae</taxon>
        <taxon>Streptosporangium</taxon>
    </lineage>
</organism>
<evidence type="ECO:0000313" key="3">
    <source>
        <dbReference type="Proteomes" id="UP000199111"/>
    </source>
</evidence>
<dbReference type="SFLD" id="SFLDS00003">
    <property type="entry name" value="Haloacid_Dehalogenase"/>
    <property type="match status" value="1"/>
</dbReference>
<dbReference type="InterPro" id="IPR036412">
    <property type="entry name" value="HAD-like_sf"/>
</dbReference>
<dbReference type="PANTHER" id="PTHR43481:SF4">
    <property type="entry name" value="GLYCEROL-1-PHOSPHATE PHOSPHOHYDROLASE 1-RELATED"/>
    <property type="match status" value="1"/>
</dbReference>
<keyword evidence="3" id="KW-1185">Reference proteome</keyword>
<protein>
    <submittedName>
        <fullName evidence="2">Sugar-phosphatase</fullName>
    </submittedName>
</protein>
<evidence type="ECO:0000313" key="2">
    <source>
        <dbReference type="EMBL" id="SFI07760.1"/>
    </source>
</evidence>
<dbReference type="InterPro" id="IPR006439">
    <property type="entry name" value="HAD-SF_hydro_IA"/>
</dbReference>
<dbReference type="InterPro" id="IPR051806">
    <property type="entry name" value="HAD-like_SPP"/>
</dbReference>
<dbReference type="InterPro" id="IPR023198">
    <property type="entry name" value="PGP-like_dom2"/>
</dbReference>
<accession>A0A1I3F9F0</accession>
<feature type="region of interest" description="Disordered" evidence="1">
    <location>
        <begin position="1"/>
        <end position="25"/>
    </location>
</feature>
<dbReference type="EMBL" id="FOQY01000001">
    <property type="protein sequence ID" value="SFI07760.1"/>
    <property type="molecule type" value="Genomic_DNA"/>
</dbReference>
<name>A0A1I3F9F0_9ACTN</name>
<dbReference type="InterPro" id="IPR023214">
    <property type="entry name" value="HAD_sf"/>
</dbReference>
<proteinExistence type="predicted"/>